<feature type="compositionally biased region" description="Basic residues" evidence="1">
    <location>
        <begin position="124"/>
        <end position="137"/>
    </location>
</feature>
<keyword evidence="2" id="KW-1133">Transmembrane helix</keyword>
<comment type="caution">
    <text evidence="3">The sequence shown here is derived from an EMBL/GenBank/DDBJ whole genome shotgun (WGS) entry which is preliminary data.</text>
</comment>
<dbReference type="RefSeq" id="WP_184587564.1">
    <property type="nucleotide sequence ID" value="NZ_BMUP01000001.1"/>
</dbReference>
<evidence type="ECO:0000313" key="4">
    <source>
        <dbReference type="Proteomes" id="UP000572907"/>
    </source>
</evidence>
<name>A0A7W5EZC9_9ACTN</name>
<gene>
    <name evidence="3" type="ORF">FHS41_000678</name>
</gene>
<keyword evidence="4" id="KW-1185">Reference proteome</keyword>
<feature type="compositionally biased region" description="Pro residues" evidence="1">
    <location>
        <begin position="294"/>
        <end position="304"/>
    </location>
</feature>
<keyword evidence="2" id="KW-0472">Membrane</keyword>
<protein>
    <submittedName>
        <fullName evidence="3">Uncharacterized protein</fullName>
    </submittedName>
</protein>
<feature type="compositionally biased region" description="Low complexity" evidence="1">
    <location>
        <begin position="227"/>
        <end position="252"/>
    </location>
</feature>
<organism evidence="3 4">
    <name type="scientific">Streptomyces violarus</name>
    <dbReference type="NCBI Taxonomy" id="67380"/>
    <lineage>
        <taxon>Bacteria</taxon>
        <taxon>Bacillati</taxon>
        <taxon>Actinomycetota</taxon>
        <taxon>Actinomycetes</taxon>
        <taxon>Kitasatosporales</taxon>
        <taxon>Streptomycetaceae</taxon>
        <taxon>Streptomyces</taxon>
    </lineage>
</organism>
<sequence>MDYCSSCRRHLNGALVCPGCGAYAPDIDPSAADGRTGPAAAARPAVPLAWREGNVWDDRTVWDGTRAGTRELHLAYTGPAGSRETPVTDPSGDHEIPDTDPSDGHGGAGTAAVDDYQVPQQGRAARRRQMARWKKNQRRAVVATAVALVGGGLTVAAMKGDSKPGIQAATTPEDTTMGGAGGEAPTYTEPTSTQRDTPRSSPTPSTGEQTGKASHREQTRPAAPRSTPADTRTDAATTPRELPLTTPRQRTTVPSTVDTITGGAGTSTSKDTERTTPPASDTGADSRQPADSATPPPAASPTPTSPSDSDSNSNSNSKELCLLVICLG</sequence>
<evidence type="ECO:0000313" key="3">
    <source>
        <dbReference type="EMBL" id="MBB3074209.1"/>
    </source>
</evidence>
<dbReference type="AlphaFoldDB" id="A0A7W5EZC9"/>
<dbReference type="Proteomes" id="UP000572907">
    <property type="component" value="Unassembled WGS sequence"/>
</dbReference>
<reference evidence="3 4" key="1">
    <citation type="submission" date="2020-08" db="EMBL/GenBank/DDBJ databases">
        <title>Genomic Encyclopedia of Type Strains, Phase III (KMG-III): the genomes of soil and plant-associated and newly described type strains.</title>
        <authorList>
            <person name="Whitman W."/>
        </authorList>
    </citation>
    <scope>NUCLEOTIDE SEQUENCE [LARGE SCALE GENOMIC DNA]</scope>
    <source>
        <strain evidence="3 4">CECT 3237</strain>
    </source>
</reference>
<feature type="region of interest" description="Disordered" evidence="1">
    <location>
        <begin position="156"/>
        <end position="318"/>
    </location>
</feature>
<proteinExistence type="predicted"/>
<keyword evidence="2" id="KW-0812">Transmembrane</keyword>
<feature type="compositionally biased region" description="Low complexity" evidence="1">
    <location>
        <begin position="305"/>
        <end position="317"/>
    </location>
</feature>
<feature type="transmembrane region" description="Helical" evidence="2">
    <location>
        <begin position="140"/>
        <end position="158"/>
    </location>
</feature>
<evidence type="ECO:0000256" key="1">
    <source>
        <dbReference type="SAM" id="MobiDB-lite"/>
    </source>
</evidence>
<evidence type="ECO:0000256" key="2">
    <source>
        <dbReference type="SAM" id="Phobius"/>
    </source>
</evidence>
<dbReference type="EMBL" id="JACHXE010000001">
    <property type="protein sequence ID" value="MBB3074209.1"/>
    <property type="molecule type" value="Genomic_DNA"/>
</dbReference>
<feature type="compositionally biased region" description="Polar residues" evidence="1">
    <location>
        <begin position="275"/>
        <end position="285"/>
    </location>
</feature>
<accession>A0A7W5EZC9</accession>
<feature type="compositionally biased region" description="Polar residues" evidence="1">
    <location>
        <begin position="188"/>
        <end position="212"/>
    </location>
</feature>
<feature type="region of interest" description="Disordered" evidence="1">
    <location>
        <begin position="76"/>
        <end position="137"/>
    </location>
</feature>